<keyword evidence="2" id="KW-1185">Reference proteome</keyword>
<proteinExistence type="predicted"/>
<dbReference type="OrthoDB" id="425619at2759"/>
<evidence type="ECO:0000313" key="2">
    <source>
        <dbReference type="Proteomes" id="UP000299102"/>
    </source>
</evidence>
<gene>
    <name evidence="1" type="ORF">EVAR_22563_1</name>
</gene>
<dbReference type="Proteomes" id="UP000299102">
    <property type="component" value="Unassembled WGS sequence"/>
</dbReference>
<accession>A0A4C1U842</accession>
<name>A0A4C1U842_EUMVA</name>
<comment type="caution">
    <text evidence="1">The sequence shown here is derived from an EMBL/GenBank/DDBJ whole genome shotgun (WGS) entry which is preliminary data.</text>
</comment>
<sequence length="159" mass="17792">MKPHVLSSNAKGASSKFVPKRDDPYLINKKVSPTTYLLAYPETLDEPIGKYHDSDLKRYHAREDACSEILEPVVPKRRRDLEIIAPRRLTSLAISNKPSTLAFGVIKGVALNVSCIKTLYCFDSDHFPVLLRMGPLTDGSPNPTIKITNWNRVSTALKE</sequence>
<evidence type="ECO:0000313" key="1">
    <source>
        <dbReference type="EMBL" id="GBP22277.1"/>
    </source>
</evidence>
<reference evidence="1 2" key="1">
    <citation type="journal article" date="2019" name="Commun. Biol.">
        <title>The bagworm genome reveals a unique fibroin gene that provides high tensile strength.</title>
        <authorList>
            <person name="Kono N."/>
            <person name="Nakamura H."/>
            <person name="Ohtoshi R."/>
            <person name="Tomita M."/>
            <person name="Numata K."/>
            <person name="Arakawa K."/>
        </authorList>
    </citation>
    <scope>NUCLEOTIDE SEQUENCE [LARGE SCALE GENOMIC DNA]</scope>
</reference>
<protein>
    <submittedName>
        <fullName evidence="1">Uncharacterized protein</fullName>
    </submittedName>
</protein>
<dbReference type="AlphaFoldDB" id="A0A4C1U842"/>
<organism evidence="1 2">
    <name type="scientific">Eumeta variegata</name>
    <name type="common">Bagworm moth</name>
    <name type="synonym">Eumeta japonica</name>
    <dbReference type="NCBI Taxonomy" id="151549"/>
    <lineage>
        <taxon>Eukaryota</taxon>
        <taxon>Metazoa</taxon>
        <taxon>Ecdysozoa</taxon>
        <taxon>Arthropoda</taxon>
        <taxon>Hexapoda</taxon>
        <taxon>Insecta</taxon>
        <taxon>Pterygota</taxon>
        <taxon>Neoptera</taxon>
        <taxon>Endopterygota</taxon>
        <taxon>Lepidoptera</taxon>
        <taxon>Glossata</taxon>
        <taxon>Ditrysia</taxon>
        <taxon>Tineoidea</taxon>
        <taxon>Psychidae</taxon>
        <taxon>Oiketicinae</taxon>
        <taxon>Eumeta</taxon>
    </lineage>
</organism>
<dbReference type="EMBL" id="BGZK01000138">
    <property type="protein sequence ID" value="GBP22277.1"/>
    <property type="molecule type" value="Genomic_DNA"/>
</dbReference>